<feature type="compositionally biased region" description="Polar residues" evidence="3">
    <location>
        <begin position="1"/>
        <end position="19"/>
    </location>
</feature>
<dbReference type="Pfam" id="PF00353">
    <property type="entry name" value="HemolysinCabind"/>
    <property type="match status" value="3"/>
</dbReference>
<evidence type="ECO:0000256" key="2">
    <source>
        <dbReference type="ARBA" id="ARBA00022525"/>
    </source>
</evidence>
<dbReference type="InterPro" id="IPR050557">
    <property type="entry name" value="RTX_toxin/Mannuronan_C5-epim"/>
</dbReference>
<dbReference type="STRING" id="935700.jaqu_08100"/>
<dbReference type="RefSeq" id="WP_052500766.1">
    <property type="nucleotide sequence ID" value="NZ_FZPF01000008.1"/>
</dbReference>
<dbReference type="GO" id="GO:0005576">
    <property type="term" value="C:extracellular region"/>
    <property type="evidence" value="ECO:0007669"/>
    <property type="project" value="UniProtKB-SubCell"/>
</dbReference>
<feature type="compositionally biased region" description="Basic and acidic residues" evidence="3">
    <location>
        <begin position="446"/>
        <end position="475"/>
    </location>
</feature>
<comment type="caution">
    <text evidence="4">The sequence shown here is derived from an EMBL/GenBank/DDBJ whole genome shotgun (WGS) entry which is preliminary data.</text>
</comment>
<dbReference type="SUPFAM" id="SSF51120">
    <property type="entry name" value="beta-Roll"/>
    <property type="match status" value="1"/>
</dbReference>
<dbReference type="GO" id="GO:0005509">
    <property type="term" value="F:calcium ion binding"/>
    <property type="evidence" value="ECO:0007669"/>
    <property type="project" value="InterPro"/>
</dbReference>
<evidence type="ECO:0000256" key="3">
    <source>
        <dbReference type="SAM" id="MobiDB-lite"/>
    </source>
</evidence>
<reference evidence="4 5" key="1">
    <citation type="submission" date="2015-02" db="EMBL/GenBank/DDBJ databases">
        <title>Genome Sequence of Jannaschia aquimarina DSM28248, a member of the Roseobacter clade.</title>
        <authorList>
            <person name="Voget S."/>
            <person name="Daniel R."/>
        </authorList>
    </citation>
    <scope>NUCLEOTIDE SEQUENCE [LARGE SCALE GENOMIC DNA]</scope>
    <source>
        <strain evidence="4 5">GSW-M26</strain>
    </source>
</reference>
<sequence>MSPLDQMSPQETVSASTGSFKDGTQVIATPDGGYFIVWENSPLDGRTDTLLGRKYDANGNAVGGEIVVSDVNKQMQPDMTLLANGNIALVWKDGNDVLGRPGDFKLQILDQDGGKVGGLVTVNDDAFASFGYMPSVDSLPDGGFVVTWQGDVTGRAQQGLATERDIFLQRFDESGSKVGGEVQVNDDAKKLTHVQDVFGFADGGYVVTFGDTSKSGKDIPLLGQFFNADGTKDGAAKVLIETASFGWEHSNSEIAAYGDGFIVAYMIDPDGKSTPRNNDIRVQVFDRDGNASGDPIKVTDSDSGYQGDPQILVLDGGGFAVAWKDRPEDANLSDIYIRFFDEDGRPESEEIRIHEGTDGDQADPTLAQLEDGSIVVTFNSWLADDSRDGAVEEVTFSVSSEGVVTEEPAEPVNLKGTSADDVLSGTDGDDAIRGRGGDDALSGGAGDDRLKGNGGHDEMSGGEGDDRLKGGKGDDTIEGGDGNDRAFGGKGHDVIDGGAGNDRIKGGSGDDTITGGAGDDTLKGGKGEDTFVFRSTEDEGADIIKGFDADDDSIRIDTGSDNADPGITVTDTDRGALIEYDGGSILVRNTSAETIEAELFL</sequence>
<dbReference type="AlphaFoldDB" id="A0A0D1EP26"/>
<accession>A0A0D1EP26</accession>
<proteinExistence type="predicted"/>
<dbReference type="Gene3D" id="2.150.10.10">
    <property type="entry name" value="Serralysin-like metalloprotease, C-terminal"/>
    <property type="match status" value="2"/>
</dbReference>
<dbReference type="PRINTS" id="PR00313">
    <property type="entry name" value="CABNDNGRPT"/>
</dbReference>
<dbReference type="PANTHER" id="PTHR38340:SF1">
    <property type="entry name" value="S-LAYER PROTEIN"/>
    <property type="match status" value="1"/>
</dbReference>
<dbReference type="EMBL" id="JYFE01000018">
    <property type="protein sequence ID" value="KIT17395.1"/>
    <property type="molecule type" value="Genomic_DNA"/>
</dbReference>
<protein>
    <submittedName>
        <fullName evidence="4">ApxIA_1 protein</fullName>
    </submittedName>
</protein>
<evidence type="ECO:0000256" key="1">
    <source>
        <dbReference type="ARBA" id="ARBA00004613"/>
    </source>
</evidence>
<dbReference type="PROSITE" id="PS00330">
    <property type="entry name" value="HEMOLYSIN_CALCIUM"/>
    <property type="match status" value="3"/>
</dbReference>
<keyword evidence="5" id="KW-1185">Reference proteome</keyword>
<dbReference type="PANTHER" id="PTHR38340">
    <property type="entry name" value="S-LAYER PROTEIN"/>
    <property type="match status" value="1"/>
</dbReference>
<gene>
    <name evidence="4" type="primary">apxIA_1</name>
    <name evidence="4" type="ORF">jaqu_08100</name>
</gene>
<name>A0A0D1EP26_9RHOB</name>
<keyword evidence="2" id="KW-0964">Secreted</keyword>
<feature type="region of interest" description="Disordered" evidence="3">
    <location>
        <begin position="399"/>
        <end position="526"/>
    </location>
</feature>
<feature type="region of interest" description="Disordered" evidence="3">
    <location>
        <begin position="1"/>
        <end position="22"/>
    </location>
</feature>
<dbReference type="InterPro" id="IPR001343">
    <property type="entry name" value="Hemolysn_Ca-bd"/>
</dbReference>
<comment type="subcellular location">
    <subcellularLocation>
        <location evidence="1">Secreted</location>
    </subcellularLocation>
</comment>
<dbReference type="PATRIC" id="fig|935700.4.peg.854"/>
<organism evidence="4 5">
    <name type="scientific">Jannaschia aquimarina</name>
    <dbReference type="NCBI Taxonomy" id="935700"/>
    <lineage>
        <taxon>Bacteria</taxon>
        <taxon>Pseudomonadati</taxon>
        <taxon>Pseudomonadota</taxon>
        <taxon>Alphaproteobacteria</taxon>
        <taxon>Rhodobacterales</taxon>
        <taxon>Roseobacteraceae</taxon>
        <taxon>Jannaschia</taxon>
    </lineage>
</organism>
<evidence type="ECO:0000313" key="5">
    <source>
        <dbReference type="Proteomes" id="UP000032232"/>
    </source>
</evidence>
<dbReference type="InterPro" id="IPR011049">
    <property type="entry name" value="Serralysin-like_metalloprot_C"/>
</dbReference>
<evidence type="ECO:0000313" key="4">
    <source>
        <dbReference type="EMBL" id="KIT17395.1"/>
    </source>
</evidence>
<dbReference type="Proteomes" id="UP000032232">
    <property type="component" value="Unassembled WGS sequence"/>
</dbReference>
<dbReference type="OrthoDB" id="419320at2"/>
<dbReference type="InterPro" id="IPR018511">
    <property type="entry name" value="Hemolysin-typ_Ca-bd_CS"/>
</dbReference>